<dbReference type="CDD" id="cd16098">
    <property type="entry name" value="FliS"/>
    <property type="match status" value="1"/>
</dbReference>
<accession>A0ABS4IJN4</accession>
<keyword evidence="7" id="KW-0175">Coiled coil</keyword>
<dbReference type="PANTHER" id="PTHR34773">
    <property type="entry name" value="FLAGELLAR SECRETION CHAPERONE FLIS"/>
    <property type="match status" value="1"/>
</dbReference>
<keyword evidence="9" id="KW-1185">Reference proteome</keyword>
<evidence type="ECO:0000256" key="5">
    <source>
        <dbReference type="ARBA" id="ARBA00023186"/>
    </source>
</evidence>
<evidence type="ECO:0000256" key="3">
    <source>
        <dbReference type="ARBA" id="ARBA00022490"/>
    </source>
</evidence>
<sequence length="133" mass="15418">MTLNNPYQVYQNNSVNTASGGELTLMLYNGCIKFIKQAMKEMNETNYEAKNTNIQKAQNIIQELMLTLDKEVEISKQMLPLYDYIQFQLKEGNVKNEVDKLEEALRLVTEFRDTWKEVILKTRKAQPAKGVHA</sequence>
<evidence type="ECO:0000313" key="8">
    <source>
        <dbReference type="EMBL" id="MBP1971164.1"/>
    </source>
</evidence>
<dbReference type="NCBIfam" id="TIGR00208">
    <property type="entry name" value="fliS"/>
    <property type="match status" value="1"/>
</dbReference>
<dbReference type="RefSeq" id="WP_209464233.1">
    <property type="nucleotide sequence ID" value="NZ_CP110224.1"/>
</dbReference>
<evidence type="ECO:0000256" key="1">
    <source>
        <dbReference type="ARBA" id="ARBA00004514"/>
    </source>
</evidence>
<evidence type="ECO:0000256" key="4">
    <source>
        <dbReference type="ARBA" id="ARBA00022795"/>
    </source>
</evidence>
<dbReference type="Proteomes" id="UP001519345">
    <property type="component" value="Unassembled WGS sequence"/>
</dbReference>
<keyword evidence="3 6" id="KW-0963">Cytoplasm</keyword>
<comment type="subcellular location">
    <subcellularLocation>
        <location evidence="1 6">Cytoplasm</location>
        <location evidence="1 6">Cytosol</location>
    </subcellularLocation>
</comment>
<dbReference type="InterPro" id="IPR036584">
    <property type="entry name" value="FliS_sf"/>
</dbReference>
<evidence type="ECO:0000256" key="2">
    <source>
        <dbReference type="ARBA" id="ARBA00008787"/>
    </source>
</evidence>
<evidence type="ECO:0000256" key="7">
    <source>
        <dbReference type="SAM" id="Coils"/>
    </source>
</evidence>
<reference evidence="8 9" key="1">
    <citation type="submission" date="2021-03" db="EMBL/GenBank/DDBJ databases">
        <title>Genomic Encyclopedia of Type Strains, Phase IV (KMG-IV): sequencing the most valuable type-strain genomes for metagenomic binning, comparative biology and taxonomic classification.</title>
        <authorList>
            <person name="Goeker M."/>
        </authorList>
    </citation>
    <scope>NUCLEOTIDE SEQUENCE [LARGE SCALE GENOMIC DNA]</scope>
    <source>
        <strain evidence="8 9">DSM 25609</strain>
    </source>
</reference>
<organism evidence="8 9">
    <name type="scientific">Virgibacillus natechei</name>
    <dbReference type="NCBI Taxonomy" id="1216297"/>
    <lineage>
        <taxon>Bacteria</taxon>
        <taxon>Bacillati</taxon>
        <taxon>Bacillota</taxon>
        <taxon>Bacilli</taxon>
        <taxon>Bacillales</taxon>
        <taxon>Bacillaceae</taxon>
        <taxon>Virgibacillus</taxon>
    </lineage>
</organism>
<dbReference type="EMBL" id="JAGGKX010000022">
    <property type="protein sequence ID" value="MBP1971164.1"/>
    <property type="molecule type" value="Genomic_DNA"/>
</dbReference>
<keyword evidence="8" id="KW-0969">Cilium</keyword>
<proteinExistence type="inferred from homology"/>
<comment type="caution">
    <text evidence="8">The sequence shown here is derived from an EMBL/GenBank/DDBJ whole genome shotgun (WGS) entry which is preliminary data.</text>
</comment>
<evidence type="ECO:0000256" key="6">
    <source>
        <dbReference type="PIRNR" id="PIRNR039090"/>
    </source>
</evidence>
<dbReference type="Gene3D" id="1.20.120.340">
    <property type="entry name" value="Flagellar protein FliS"/>
    <property type="match status" value="1"/>
</dbReference>
<dbReference type="PIRSF" id="PIRSF039090">
    <property type="entry name" value="Flis"/>
    <property type="match status" value="1"/>
</dbReference>
<gene>
    <name evidence="8" type="ORF">J2Z83_003303</name>
</gene>
<keyword evidence="8" id="KW-0282">Flagellum</keyword>
<name>A0ABS4IJN4_9BACI</name>
<dbReference type="PANTHER" id="PTHR34773:SF1">
    <property type="entry name" value="FLAGELLAR SECRETION CHAPERONE FLIS"/>
    <property type="match status" value="1"/>
</dbReference>
<dbReference type="SUPFAM" id="SSF101116">
    <property type="entry name" value="Flagellar export chaperone FliS"/>
    <property type="match status" value="1"/>
</dbReference>
<evidence type="ECO:0000313" key="9">
    <source>
        <dbReference type="Proteomes" id="UP001519345"/>
    </source>
</evidence>
<keyword evidence="8" id="KW-0966">Cell projection</keyword>
<keyword evidence="4 6" id="KW-1005">Bacterial flagellum biogenesis</keyword>
<keyword evidence="5" id="KW-0143">Chaperone</keyword>
<comment type="similarity">
    <text evidence="2 6">Belongs to the FliS family.</text>
</comment>
<feature type="coiled-coil region" evidence="7">
    <location>
        <begin position="35"/>
        <end position="67"/>
    </location>
</feature>
<dbReference type="Pfam" id="PF02561">
    <property type="entry name" value="FliS"/>
    <property type="match status" value="1"/>
</dbReference>
<dbReference type="InterPro" id="IPR003713">
    <property type="entry name" value="FliS"/>
</dbReference>
<protein>
    <recommendedName>
        <fullName evidence="6">Flagellar secretion chaperone FliS</fullName>
    </recommendedName>
</protein>